<organism evidence="8 9">
    <name type="scientific">Micromonospora inyonensis</name>
    <dbReference type="NCBI Taxonomy" id="47866"/>
    <lineage>
        <taxon>Bacteria</taxon>
        <taxon>Bacillati</taxon>
        <taxon>Actinomycetota</taxon>
        <taxon>Actinomycetes</taxon>
        <taxon>Micromonosporales</taxon>
        <taxon>Micromonosporaceae</taxon>
        <taxon>Micromonospora</taxon>
    </lineage>
</organism>
<evidence type="ECO:0000256" key="3">
    <source>
        <dbReference type="ARBA" id="ARBA00022722"/>
    </source>
</evidence>
<evidence type="ECO:0000256" key="4">
    <source>
        <dbReference type="ARBA" id="ARBA00022759"/>
    </source>
</evidence>
<dbReference type="InterPro" id="IPR038570">
    <property type="entry name" value="HicA_sf"/>
</dbReference>
<accession>A0A1C6RR21</accession>
<dbReference type="Gene3D" id="3.30.920.30">
    <property type="entry name" value="Hypothetical protein"/>
    <property type="match status" value="1"/>
</dbReference>
<dbReference type="GO" id="GO:0016787">
    <property type="term" value="F:hydrolase activity"/>
    <property type="evidence" value="ECO:0007669"/>
    <property type="project" value="UniProtKB-KW"/>
</dbReference>
<dbReference type="GO" id="GO:0003729">
    <property type="term" value="F:mRNA binding"/>
    <property type="evidence" value="ECO:0007669"/>
    <property type="project" value="InterPro"/>
</dbReference>
<evidence type="ECO:0000256" key="7">
    <source>
        <dbReference type="ARBA" id="ARBA00023016"/>
    </source>
</evidence>
<keyword evidence="5" id="KW-0378">Hydrolase</keyword>
<dbReference type="Proteomes" id="UP000198906">
    <property type="component" value="Unassembled WGS sequence"/>
</dbReference>
<evidence type="ECO:0000256" key="6">
    <source>
        <dbReference type="ARBA" id="ARBA00022884"/>
    </source>
</evidence>
<proteinExistence type="inferred from homology"/>
<evidence type="ECO:0000313" key="8">
    <source>
        <dbReference type="EMBL" id="SCL19573.1"/>
    </source>
</evidence>
<dbReference type="InterPro" id="IPR012933">
    <property type="entry name" value="HicA_mRNA_interferase"/>
</dbReference>
<dbReference type="AlphaFoldDB" id="A0A1C6RR21"/>
<dbReference type="Pfam" id="PF07927">
    <property type="entry name" value="HicA_toxin"/>
    <property type="match status" value="1"/>
</dbReference>
<sequence length="63" mass="7067">MKRADLLTKLSKAAANAGISFDFVREGGNHTIYRYGSQQVVIPRHKEINELTARGILRDLGLR</sequence>
<evidence type="ECO:0000256" key="1">
    <source>
        <dbReference type="ARBA" id="ARBA00006620"/>
    </source>
</evidence>
<protein>
    <submittedName>
        <fullName evidence="8">mRNA interferase HicA</fullName>
    </submittedName>
</protein>
<dbReference type="RefSeq" id="WP_091457805.1">
    <property type="nucleotide sequence ID" value="NZ_FMHU01000001.1"/>
</dbReference>
<dbReference type="STRING" id="47866.GA0074694_2740"/>
<keyword evidence="9" id="KW-1185">Reference proteome</keyword>
<keyword evidence="3" id="KW-0540">Nuclease</keyword>
<dbReference type="SUPFAM" id="SSF54786">
    <property type="entry name" value="YcfA/nrd intein domain"/>
    <property type="match status" value="1"/>
</dbReference>
<dbReference type="EMBL" id="FMHU01000001">
    <property type="protein sequence ID" value="SCL19573.1"/>
    <property type="molecule type" value="Genomic_DNA"/>
</dbReference>
<gene>
    <name evidence="8" type="ORF">GA0074694_2740</name>
</gene>
<evidence type="ECO:0000256" key="5">
    <source>
        <dbReference type="ARBA" id="ARBA00022801"/>
    </source>
</evidence>
<name>A0A1C6RR21_9ACTN</name>
<dbReference type="GO" id="GO:0004519">
    <property type="term" value="F:endonuclease activity"/>
    <property type="evidence" value="ECO:0007669"/>
    <property type="project" value="UniProtKB-KW"/>
</dbReference>
<keyword evidence="2" id="KW-1277">Toxin-antitoxin system</keyword>
<reference evidence="9" key="1">
    <citation type="submission" date="2016-06" db="EMBL/GenBank/DDBJ databases">
        <authorList>
            <person name="Varghese N."/>
        </authorList>
    </citation>
    <scope>NUCLEOTIDE SEQUENCE [LARGE SCALE GENOMIC DNA]</scope>
    <source>
        <strain evidence="9">DSM 46123</strain>
    </source>
</reference>
<keyword evidence="4" id="KW-0255">Endonuclease</keyword>
<keyword evidence="7" id="KW-0346">Stress response</keyword>
<comment type="similarity">
    <text evidence="1">Belongs to the HicA mRNA interferase family.</text>
</comment>
<evidence type="ECO:0000313" key="9">
    <source>
        <dbReference type="Proteomes" id="UP000198906"/>
    </source>
</evidence>
<evidence type="ECO:0000256" key="2">
    <source>
        <dbReference type="ARBA" id="ARBA00022649"/>
    </source>
</evidence>
<keyword evidence="6" id="KW-0694">RNA-binding</keyword>